<feature type="compositionally biased region" description="Low complexity" evidence="1">
    <location>
        <begin position="73"/>
        <end position="97"/>
    </location>
</feature>
<organism evidence="2 3">
    <name type="scientific">Prorocentrum cordatum</name>
    <dbReference type="NCBI Taxonomy" id="2364126"/>
    <lineage>
        <taxon>Eukaryota</taxon>
        <taxon>Sar</taxon>
        <taxon>Alveolata</taxon>
        <taxon>Dinophyceae</taxon>
        <taxon>Prorocentrales</taxon>
        <taxon>Prorocentraceae</taxon>
        <taxon>Prorocentrum</taxon>
    </lineage>
</organism>
<feature type="compositionally biased region" description="Basic and acidic residues" evidence="1">
    <location>
        <begin position="164"/>
        <end position="178"/>
    </location>
</feature>
<sequence length="193" mass="19492">MRAATDGLGRAEPHCRGCPPPGHQFLSVPAAWSTSPPTDTPKHTPGSPSSRPRLGSAPSSQAEKPRSLGASPSCAGGSAQRSSRGASAAAPREAACALGGGSGPDGSSPSPRSSRRAVAERSAVFTPPPPTSKARTERPASASCRRTAAAKAAGPSSPASGADHSPHHCATPDRRLAEGRPVAHRARERQAPR</sequence>
<protein>
    <submittedName>
        <fullName evidence="2">Uncharacterized protein</fullName>
    </submittedName>
</protein>
<name>A0ABN9WVP3_9DINO</name>
<evidence type="ECO:0000313" key="3">
    <source>
        <dbReference type="Proteomes" id="UP001189429"/>
    </source>
</evidence>
<proteinExistence type="predicted"/>
<feature type="region of interest" description="Disordered" evidence="1">
    <location>
        <begin position="1"/>
        <end position="193"/>
    </location>
</feature>
<dbReference type="Proteomes" id="UP001189429">
    <property type="component" value="Unassembled WGS sequence"/>
</dbReference>
<evidence type="ECO:0000256" key="1">
    <source>
        <dbReference type="SAM" id="MobiDB-lite"/>
    </source>
</evidence>
<comment type="caution">
    <text evidence="2">The sequence shown here is derived from an EMBL/GenBank/DDBJ whole genome shotgun (WGS) entry which is preliminary data.</text>
</comment>
<dbReference type="EMBL" id="CAUYUJ010019206">
    <property type="protein sequence ID" value="CAK0889424.1"/>
    <property type="molecule type" value="Genomic_DNA"/>
</dbReference>
<feature type="compositionally biased region" description="Low complexity" evidence="1">
    <location>
        <begin position="45"/>
        <end position="60"/>
    </location>
</feature>
<reference evidence="2" key="1">
    <citation type="submission" date="2023-10" db="EMBL/GenBank/DDBJ databases">
        <authorList>
            <person name="Chen Y."/>
            <person name="Shah S."/>
            <person name="Dougan E. K."/>
            <person name="Thang M."/>
            <person name="Chan C."/>
        </authorList>
    </citation>
    <scope>NUCLEOTIDE SEQUENCE [LARGE SCALE GENOMIC DNA]</scope>
</reference>
<accession>A0ABN9WVP3</accession>
<gene>
    <name evidence="2" type="ORF">PCOR1329_LOCUS69947</name>
</gene>
<evidence type="ECO:0000313" key="2">
    <source>
        <dbReference type="EMBL" id="CAK0889424.1"/>
    </source>
</evidence>
<feature type="compositionally biased region" description="Low complexity" evidence="1">
    <location>
        <begin position="139"/>
        <end position="162"/>
    </location>
</feature>
<keyword evidence="3" id="KW-1185">Reference proteome</keyword>